<dbReference type="STRING" id="289370.SAMN05216602_2606"/>
<protein>
    <submittedName>
        <fullName evidence="5">Gluconolactonase</fullName>
    </submittedName>
</protein>
<proteinExistence type="predicted"/>
<dbReference type="OrthoDB" id="241638at2"/>
<dbReference type="Proteomes" id="UP000183018">
    <property type="component" value="Unassembled WGS sequence"/>
</dbReference>
<dbReference type="AlphaFoldDB" id="A0A1I3KNF9"/>
<feature type="chain" id="PRO_5044372978" evidence="3">
    <location>
        <begin position="39"/>
        <end position="362"/>
    </location>
</feature>
<dbReference type="InterPro" id="IPR006311">
    <property type="entry name" value="TAT_signal"/>
</dbReference>
<dbReference type="InterPro" id="IPR051262">
    <property type="entry name" value="SMP-30/CGR1_Lactonase"/>
</dbReference>
<organism evidence="5 6">
    <name type="scientific">Phytopseudomonas argentinensis</name>
    <dbReference type="NCBI Taxonomy" id="289370"/>
    <lineage>
        <taxon>Bacteria</taxon>
        <taxon>Pseudomonadati</taxon>
        <taxon>Pseudomonadota</taxon>
        <taxon>Gammaproteobacteria</taxon>
        <taxon>Pseudomonadales</taxon>
        <taxon>Pseudomonadaceae</taxon>
        <taxon>Phytopseudomonas</taxon>
    </lineage>
</organism>
<dbReference type="InterPro" id="IPR013658">
    <property type="entry name" value="SGL"/>
</dbReference>
<dbReference type="GO" id="GO:0016787">
    <property type="term" value="F:hydrolase activity"/>
    <property type="evidence" value="ECO:0007669"/>
    <property type="project" value="UniProtKB-KW"/>
</dbReference>
<dbReference type="NCBIfam" id="TIGR01409">
    <property type="entry name" value="TAT_signal_seq"/>
    <property type="match status" value="1"/>
</dbReference>
<dbReference type="InterPro" id="IPR019546">
    <property type="entry name" value="TAT_signal_bac_arc"/>
</dbReference>
<dbReference type="PANTHER" id="PTHR47572">
    <property type="entry name" value="LIPOPROTEIN-RELATED"/>
    <property type="match status" value="1"/>
</dbReference>
<reference evidence="6" key="1">
    <citation type="submission" date="2016-10" db="EMBL/GenBank/DDBJ databases">
        <authorList>
            <person name="Varghese N."/>
            <person name="Submissions S."/>
        </authorList>
    </citation>
    <scope>NUCLEOTIDE SEQUENCE [LARGE SCALE GENOMIC DNA]</scope>
    <source>
        <strain evidence="6">LMG 22563</strain>
    </source>
</reference>
<evidence type="ECO:0000259" key="4">
    <source>
        <dbReference type="Pfam" id="PF08450"/>
    </source>
</evidence>
<feature type="domain" description="SMP-30/Gluconolactonase/LRE-like region" evidence="4">
    <location>
        <begin position="77"/>
        <end position="347"/>
    </location>
</feature>
<evidence type="ECO:0000256" key="2">
    <source>
        <dbReference type="ARBA" id="ARBA00022801"/>
    </source>
</evidence>
<keyword evidence="1 3" id="KW-0732">Signal</keyword>
<feature type="signal peptide" evidence="3">
    <location>
        <begin position="1"/>
        <end position="38"/>
    </location>
</feature>
<dbReference type="EMBL" id="FORC01000002">
    <property type="protein sequence ID" value="SFI73858.1"/>
    <property type="molecule type" value="Genomic_DNA"/>
</dbReference>
<keyword evidence="2" id="KW-0378">Hydrolase</keyword>
<keyword evidence="6" id="KW-1185">Reference proteome</keyword>
<dbReference type="Pfam" id="PF08450">
    <property type="entry name" value="SGL"/>
    <property type="match status" value="1"/>
</dbReference>
<evidence type="ECO:0000256" key="3">
    <source>
        <dbReference type="SAM" id="SignalP"/>
    </source>
</evidence>
<gene>
    <name evidence="5" type="ORF">SAMN05216602_2606</name>
</gene>
<dbReference type="InterPro" id="IPR011042">
    <property type="entry name" value="6-blade_b-propeller_TolB-like"/>
</dbReference>
<evidence type="ECO:0000313" key="5">
    <source>
        <dbReference type="EMBL" id="SFI73858.1"/>
    </source>
</evidence>
<dbReference type="PROSITE" id="PS51318">
    <property type="entry name" value="TAT"/>
    <property type="match status" value="1"/>
</dbReference>
<dbReference type="SUPFAM" id="SSF63829">
    <property type="entry name" value="Calcium-dependent phosphotriesterase"/>
    <property type="match status" value="1"/>
</dbReference>
<dbReference type="PANTHER" id="PTHR47572:SF4">
    <property type="entry name" value="LACTONASE DRP35"/>
    <property type="match status" value="1"/>
</dbReference>
<evidence type="ECO:0000313" key="6">
    <source>
        <dbReference type="Proteomes" id="UP000183018"/>
    </source>
</evidence>
<dbReference type="RefSeq" id="WP_074884268.1">
    <property type="nucleotide sequence ID" value="NZ_FORC01000002.1"/>
</dbReference>
<name>A0A1I3KNF9_9GAMM</name>
<evidence type="ECO:0000256" key="1">
    <source>
        <dbReference type="ARBA" id="ARBA00022729"/>
    </source>
</evidence>
<dbReference type="Gene3D" id="2.120.10.30">
    <property type="entry name" value="TolB, C-terminal domain"/>
    <property type="match status" value="1"/>
</dbReference>
<sequence length="362" mass="39755">MNDTPQTGSSRRRFLKHSLICSAAAASAGSLLPQLASAAQPLGLRYPDNAVQALDDSFLQLRLFNASVEKLADGLRWAEGPVWFGDGRYLLVSDIPNNRIMRWDEISQTLGVYRQPSNYANGLVRDTQGRLIACEGSTTQELGRRITRTEHDGRITVLADKFDGKRFNSPNDVVVKRDGSVWFTDPPFQTGNFYEGYKIEPELPHGVYRIDGETGQVTRVADDLGGPNGLCFSPGEKTLYIVEGRAKPNRLVWAYPVNDDGSLGPRRKHIEATDTGALDGIKCDEFGNLWCGWGSNGSPESEPEKLDGVRVFNSEGKAIGHITLPERCANLCFGGEKGNRLFMASSHALYSIFINARGATLV</sequence>
<accession>A0A1I3KNF9</accession>